<keyword evidence="1" id="KW-0472">Membrane</keyword>
<gene>
    <name evidence="2" type="ORF">PFISCL1PPCAC_1320</name>
</gene>
<dbReference type="Proteomes" id="UP001432322">
    <property type="component" value="Unassembled WGS sequence"/>
</dbReference>
<feature type="transmembrane region" description="Helical" evidence="1">
    <location>
        <begin position="39"/>
        <end position="59"/>
    </location>
</feature>
<evidence type="ECO:0000313" key="3">
    <source>
        <dbReference type="Proteomes" id="UP001432322"/>
    </source>
</evidence>
<protein>
    <submittedName>
        <fullName evidence="2">Uncharacterized protein</fullName>
    </submittedName>
</protein>
<feature type="transmembrane region" description="Helical" evidence="1">
    <location>
        <begin position="65"/>
        <end position="82"/>
    </location>
</feature>
<evidence type="ECO:0000256" key="1">
    <source>
        <dbReference type="SAM" id="Phobius"/>
    </source>
</evidence>
<dbReference type="EMBL" id="BTSY01000001">
    <property type="protein sequence ID" value="GMT10023.1"/>
    <property type="molecule type" value="Genomic_DNA"/>
</dbReference>
<comment type="caution">
    <text evidence="2">The sequence shown here is derived from an EMBL/GenBank/DDBJ whole genome shotgun (WGS) entry which is preliminary data.</text>
</comment>
<keyword evidence="1" id="KW-1133">Transmembrane helix</keyword>
<feature type="non-terminal residue" evidence="2">
    <location>
        <position position="1"/>
    </location>
</feature>
<accession>A0AAV5UTK1</accession>
<proteinExistence type="predicted"/>
<keyword evidence="3" id="KW-1185">Reference proteome</keyword>
<dbReference type="AlphaFoldDB" id="A0AAV5UTK1"/>
<name>A0AAV5UTK1_9BILA</name>
<evidence type="ECO:0000313" key="2">
    <source>
        <dbReference type="EMBL" id="GMT10023.1"/>
    </source>
</evidence>
<keyword evidence="1" id="KW-0812">Transmembrane</keyword>
<reference evidence="2" key="1">
    <citation type="submission" date="2023-10" db="EMBL/GenBank/DDBJ databases">
        <title>Genome assembly of Pristionchus species.</title>
        <authorList>
            <person name="Yoshida K."/>
            <person name="Sommer R.J."/>
        </authorList>
    </citation>
    <scope>NUCLEOTIDE SEQUENCE</scope>
    <source>
        <strain evidence="2">RS5133</strain>
    </source>
</reference>
<organism evidence="2 3">
    <name type="scientific">Pristionchus fissidentatus</name>
    <dbReference type="NCBI Taxonomy" id="1538716"/>
    <lineage>
        <taxon>Eukaryota</taxon>
        <taxon>Metazoa</taxon>
        <taxon>Ecdysozoa</taxon>
        <taxon>Nematoda</taxon>
        <taxon>Chromadorea</taxon>
        <taxon>Rhabditida</taxon>
        <taxon>Rhabditina</taxon>
        <taxon>Diplogasteromorpha</taxon>
        <taxon>Diplogasteroidea</taxon>
        <taxon>Neodiplogasteridae</taxon>
        <taxon>Pristionchus</taxon>
    </lineage>
</organism>
<sequence>LSSLEKTHLPSPSLFPSGSIMNETNNVYPRRYDYLPLKLALLIVMSSIAIGMGLFDPLASLEPRIFVTSSGISAIIMTILILRKIISEQKTDFISQNGPRSDQFNRSMAFQCRNCIL</sequence>